<protein>
    <submittedName>
        <fullName evidence="1">Fruiting body protein SC7</fullName>
    </submittedName>
</protein>
<organism evidence="1">
    <name type="scientific">Lygus hesperus</name>
    <name type="common">Western plant bug</name>
    <dbReference type="NCBI Taxonomy" id="30085"/>
    <lineage>
        <taxon>Eukaryota</taxon>
        <taxon>Metazoa</taxon>
        <taxon>Ecdysozoa</taxon>
        <taxon>Arthropoda</taxon>
        <taxon>Hexapoda</taxon>
        <taxon>Insecta</taxon>
        <taxon>Pterygota</taxon>
        <taxon>Neoptera</taxon>
        <taxon>Paraneoptera</taxon>
        <taxon>Hemiptera</taxon>
        <taxon>Heteroptera</taxon>
        <taxon>Panheteroptera</taxon>
        <taxon>Cimicomorpha</taxon>
        <taxon>Miridae</taxon>
        <taxon>Mirini</taxon>
        <taxon>Lygus</taxon>
    </lineage>
</organism>
<proteinExistence type="predicted"/>
<dbReference type="AlphaFoldDB" id="A0A0A9WES3"/>
<reference evidence="1" key="2">
    <citation type="submission" date="2014-07" db="EMBL/GenBank/DDBJ databases">
        <authorList>
            <person name="Hull J."/>
        </authorList>
    </citation>
    <scope>NUCLEOTIDE SEQUENCE</scope>
</reference>
<sequence length="180" mass="20371">INGGGKWELVAYKREWTDNPDVAIMFTLGDNSIVYCDLHNLHTCADFYSGKWVRIEQTMTKSGGGWWEKVKGGVRLICAARNESECPIVTGFGRWNHLKSIANTETLTEDGHWMLTLGTTKVVCNAPKAWNCPKIEGEEKWKFVPGRKKHLPSPDQDFGNSTAVLETYRVKLRPKMDVRG</sequence>
<dbReference type="EMBL" id="GBHO01036657">
    <property type="protein sequence ID" value="JAG06947.1"/>
    <property type="molecule type" value="Transcribed_RNA"/>
</dbReference>
<reference evidence="1" key="1">
    <citation type="journal article" date="2014" name="PLoS ONE">
        <title>Transcriptome-Based Identification of ABC Transporters in the Western Tarnished Plant Bug Lygus hesperus.</title>
        <authorList>
            <person name="Hull J.J."/>
            <person name="Chaney K."/>
            <person name="Geib S.M."/>
            <person name="Fabrick J.A."/>
            <person name="Brent C.S."/>
            <person name="Walsh D."/>
            <person name="Lavine L.C."/>
        </authorList>
    </citation>
    <scope>NUCLEOTIDE SEQUENCE</scope>
</reference>
<evidence type="ECO:0000313" key="1">
    <source>
        <dbReference type="EMBL" id="JAG06947.1"/>
    </source>
</evidence>
<accession>A0A0A9WES3</accession>
<feature type="non-terminal residue" evidence="1">
    <location>
        <position position="1"/>
    </location>
</feature>
<gene>
    <name evidence="1" type="primary">SC7_1</name>
    <name evidence="1" type="ORF">CM83_2828</name>
</gene>
<name>A0A0A9WES3_LYGHE</name>